<organism evidence="3 4">
    <name type="scientific">Cellulomonas cellasea</name>
    <dbReference type="NCBI Taxonomy" id="43670"/>
    <lineage>
        <taxon>Bacteria</taxon>
        <taxon>Bacillati</taxon>
        <taxon>Actinomycetota</taxon>
        <taxon>Actinomycetes</taxon>
        <taxon>Micrococcales</taxon>
        <taxon>Cellulomonadaceae</taxon>
        <taxon>Cellulomonas</taxon>
    </lineage>
</organism>
<dbReference type="Pfam" id="PF08666">
    <property type="entry name" value="SAF"/>
    <property type="match status" value="1"/>
</dbReference>
<dbReference type="AlphaFoldDB" id="A0A4Y3L202"/>
<dbReference type="EMBL" id="BJLR01000035">
    <property type="protein sequence ID" value="GEA89744.1"/>
    <property type="molecule type" value="Genomic_DNA"/>
</dbReference>
<sequence>MPSLRAAAPPRDRPPHRGARPVLRPAPRPLVRVRLWLWRARVPVAALLVGCACAAVVSAVRPIPPPTSPVLVLDRALAAGERLTPDDVRTVRLPVDLVPEGSLRAAEELPEETLAVPATPGLPVVPSLFTQASVHGPPGTVVAPVRFADPGVAAMLTPGVVVDVLAGGDDLGGTLGAGRVVARGALVLAGLGDADAGGSGVADSLGGGLLGGGGGGAEPSPLVLLAVTPEESVALTGSSGLSAVFVE</sequence>
<feature type="domain" description="SAF" evidence="2">
    <location>
        <begin position="68"/>
        <end position="130"/>
    </location>
</feature>
<protein>
    <recommendedName>
        <fullName evidence="2">SAF domain-containing protein</fullName>
    </recommendedName>
</protein>
<dbReference type="InterPro" id="IPR013974">
    <property type="entry name" value="SAF"/>
</dbReference>
<proteinExistence type="predicted"/>
<accession>A0A4Y3L202</accession>
<evidence type="ECO:0000259" key="2">
    <source>
        <dbReference type="SMART" id="SM00858"/>
    </source>
</evidence>
<evidence type="ECO:0000256" key="1">
    <source>
        <dbReference type="SAM" id="MobiDB-lite"/>
    </source>
</evidence>
<keyword evidence="4" id="KW-1185">Reference proteome</keyword>
<comment type="caution">
    <text evidence="3">The sequence shown here is derived from an EMBL/GenBank/DDBJ whole genome shotgun (WGS) entry which is preliminary data.</text>
</comment>
<dbReference type="SMART" id="SM00858">
    <property type="entry name" value="SAF"/>
    <property type="match status" value="1"/>
</dbReference>
<dbReference type="CDD" id="cd11614">
    <property type="entry name" value="SAF_CpaB_FlgA_like"/>
    <property type="match status" value="1"/>
</dbReference>
<evidence type="ECO:0000313" key="4">
    <source>
        <dbReference type="Proteomes" id="UP000317046"/>
    </source>
</evidence>
<reference evidence="3" key="1">
    <citation type="submission" date="2019-06" db="EMBL/GenBank/DDBJ databases">
        <title>Whole genome shotgun sequence of Cellulomonas cellasea NBRC 3753.</title>
        <authorList>
            <person name="Hosoyama A."/>
            <person name="Uohara A."/>
            <person name="Ohji S."/>
            <person name="Ichikawa N."/>
        </authorList>
    </citation>
    <scope>NUCLEOTIDE SEQUENCE [LARGE SCALE GENOMIC DNA]</scope>
    <source>
        <strain evidence="3">NBRC 3753</strain>
    </source>
</reference>
<gene>
    <name evidence="3" type="ORF">CCE01nite_36930</name>
</gene>
<feature type="region of interest" description="Disordered" evidence="1">
    <location>
        <begin position="1"/>
        <end position="23"/>
    </location>
</feature>
<dbReference type="RefSeq" id="WP_141372793.1">
    <property type="nucleotide sequence ID" value="NZ_BJLR01000035.1"/>
</dbReference>
<evidence type="ECO:0000313" key="3">
    <source>
        <dbReference type="EMBL" id="GEA89744.1"/>
    </source>
</evidence>
<name>A0A4Y3L202_9CELL</name>
<dbReference type="Proteomes" id="UP000317046">
    <property type="component" value="Unassembled WGS sequence"/>
</dbReference>